<comment type="caution">
    <text evidence="1">The sequence shown here is derived from an EMBL/GenBank/DDBJ whole genome shotgun (WGS) entry which is preliminary data.</text>
</comment>
<organism evidence="1">
    <name type="scientific">marine sediment metagenome</name>
    <dbReference type="NCBI Taxonomy" id="412755"/>
    <lineage>
        <taxon>unclassified sequences</taxon>
        <taxon>metagenomes</taxon>
        <taxon>ecological metagenomes</taxon>
    </lineage>
</organism>
<reference evidence="1" key="1">
    <citation type="journal article" date="2014" name="Front. Microbiol.">
        <title>High frequency of phylogenetically diverse reductive dehalogenase-homologous genes in deep subseafloor sedimentary metagenomes.</title>
        <authorList>
            <person name="Kawai M."/>
            <person name="Futagami T."/>
            <person name="Toyoda A."/>
            <person name="Takaki Y."/>
            <person name="Nishi S."/>
            <person name="Hori S."/>
            <person name="Arai W."/>
            <person name="Tsubouchi T."/>
            <person name="Morono Y."/>
            <person name="Uchiyama I."/>
            <person name="Ito T."/>
            <person name="Fujiyama A."/>
            <person name="Inagaki F."/>
            <person name="Takami H."/>
        </authorList>
    </citation>
    <scope>NUCLEOTIDE SEQUENCE</scope>
    <source>
        <strain evidence="1">Expedition CK06-06</strain>
    </source>
</reference>
<proteinExistence type="predicted"/>
<gene>
    <name evidence="1" type="ORF">S01H4_55277</name>
</gene>
<dbReference type="EMBL" id="BART01031884">
    <property type="protein sequence ID" value="GAH17891.1"/>
    <property type="molecule type" value="Genomic_DNA"/>
</dbReference>
<accession>X1DAT6</accession>
<evidence type="ECO:0000313" key="1">
    <source>
        <dbReference type="EMBL" id="GAH17891.1"/>
    </source>
</evidence>
<dbReference type="AlphaFoldDB" id="X1DAT6"/>
<name>X1DAT6_9ZZZZ</name>
<protein>
    <submittedName>
        <fullName evidence="1">Uncharacterized protein</fullName>
    </submittedName>
</protein>
<sequence length="47" mass="5091">MKIHAIPAAALEFFAIVAVINPKPMDDKEKITMKTNARIIPATAPSD</sequence>